<dbReference type="OrthoDB" id="2340043at2"/>
<organism evidence="3 4">
    <name type="scientific">Terrimesophilobacter mesophilus</name>
    <dbReference type="NCBI Taxonomy" id="433647"/>
    <lineage>
        <taxon>Bacteria</taxon>
        <taxon>Bacillati</taxon>
        <taxon>Actinomycetota</taxon>
        <taxon>Actinomycetes</taxon>
        <taxon>Micrococcales</taxon>
        <taxon>Microbacteriaceae</taxon>
        <taxon>Terrimesophilobacter</taxon>
    </lineage>
</organism>
<keyword evidence="3" id="KW-0378">Hydrolase</keyword>
<reference evidence="3 4" key="1">
    <citation type="submission" date="2019-03" db="EMBL/GenBank/DDBJ databases">
        <title>Genomics of glacier-inhabiting Cryobacterium strains.</title>
        <authorList>
            <person name="Liu Q."/>
            <person name="Xin Y.-H."/>
        </authorList>
    </citation>
    <scope>NUCLEOTIDE SEQUENCE [LARGE SCALE GENOMIC DNA]</scope>
    <source>
        <strain evidence="3 4">CGMCC 1.10440</strain>
    </source>
</reference>
<name>A0A4R8VFB4_9MICO</name>
<keyword evidence="1" id="KW-0812">Transmembrane</keyword>
<evidence type="ECO:0000313" key="3">
    <source>
        <dbReference type="EMBL" id="TFB80527.1"/>
    </source>
</evidence>
<dbReference type="GO" id="GO:0004527">
    <property type="term" value="F:exonuclease activity"/>
    <property type="evidence" value="ECO:0007669"/>
    <property type="project" value="UniProtKB-KW"/>
</dbReference>
<sequence>MFRRIVVAVLVLGAAAAAAVAVWPQFFGVQRLPIAAQLVSLRGLAIACAVVVITGLVVVALIFRRGRGLLTLLALILAAFVVASASILAHRGVGDTTFEPRGAGDITVLSWNTLGDAPGSHAIAKLALATGADIVSLPETTRETATEVAELMRAGGRPMWAHTFHYDLISKARSTSLLTSVTLGEYHVDTDHRTTNVLPTVVATPVDGTGPTIIAVHTVAPIPSELNRWKLDLTWLSRACSGTNVIMAGDFNSTLDHFQGLATRDGAAIGNCFDAGAETGNAAVGTWPTALPALLGAPIDHVMATREWRVTGMRVIGSEDRAGSDHRPIVVQLSPRG</sequence>
<keyword evidence="4" id="KW-1185">Reference proteome</keyword>
<dbReference type="Proteomes" id="UP000298488">
    <property type="component" value="Unassembled WGS sequence"/>
</dbReference>
<dbReference type="RefSeq" id="WP_104096379.1">
    <property type="nucleotide sequence ID" value="NZ_JACHBP010000001.1"/>
</dbReference>
<dbReference type="Pfam" id="PF03372">
    <property type="entry name" value="Exo_endo_phos"/>
    <property type="match status" value="1"/>
</dbReference>
<keyword evidence="3" id="KW-0255">Endonuclease</keyword>
<feature type="transmembrane region" description="Helical" evidence="1">
    <location>
        <begin position="70"/>
        <end position="89"/>
    </location>
</feature>
<evidence type="ECO:0000259" key="2">
    <source>
        <dbReference type="Pfam" id="PF03372"/>
    </source>
</evidence>
<feature type="transmembrane region" description="Helical" evidence="1">
    <location>
        <begin position="41"/>
        <end position="63"/>
    </location>
</feature>
<dbReference type="AlphaFoldDB" id="A0A4R8VFB4"/>
<dbReference type="SUPFAM" id="SSF56219">
    <property type="entry name" value="DNase I-like"/>
    <property type="match status" value="1"/>
</dbReference>
<dbReference type="Gene3D" id="3.60.10.10">
    <property type="entry name" value="Endonuclease/exonuclease/phosphatase"/>
    <property type="match status" value="1"/>
</dbReference>
<protein>
    <submittedName>
        <fullName evidence="3">Endonuclease/exonuclease/phosphatase family protein</fullName>
    </submittedName>
</protein>
<dbReference type="InterPro" id="IPR036691">
    <property type="entry name" value="Endo/exonu/phosph_ase_sf"/>
</dbReference>
<feature type="domain" description="Endonuclease/exonuclease/phosphatase" evidence="2">
    <location>
        <begin position="109"/>
        <end position="326"/>
    </location>
</feature>
<dbReference type="InterPro" id="IPR005135">
    <property type="entry name" value="Endo/exonuclease/phosphatase"/>
</dbReference>
<evidence type="ECO:0000313" key="4">
    <source>
        <dbReference type="Proteomes" id="UP000298488"/>
    </source>
</evidence>
<dbReference type="EMBL" id="SOFI01000003">
    <property type="protein sequence ID" value="TFB80527.1"/>
    <property type="molecule type" value="Genomic_DNA"/>
</dbReference>
<evidence type="ECO:0000256" key="1">
    <source>
        <dbReference type="SAM" id="Phobius"/>
    </source>
</evidence>
<proteinExistence type="predicted"/>
<keyword evidence="3" id="KW-0540">Nuclease</keyword>
<accession>A0A4R8VFB4</accession>
<keyword evidence="1" id="KW-0472">Membrane</keyword>
<dbReference type="GO" id="GO:0004519">
    <property type="term" value="F:endonuclease activity"/>
    <property type="evidence" value="ECO:0007669"/>
    <property type="project" value="UniProtKB-KW"/>
</dbReference>
<gene>
    <name evidence="3" type="ORF">E3N84_11070</name>
</gene>
<keyword evidence="1" id="KW-1133">Transmembrane helix</keyword>
<keyword evidence="3" id="KW-0269">Exonuclease</keyword>
<comment type="caution">
    <text evidence="3">The sequence shown here is derived from an EMBL/GenBank/DDBJ whole genome shotgun (WGS) entry which is preliminary data.</text>
</comment>